<organism evidence="2 3">
    <name type="scientific">Hydrogenibacillus schlegelii</name>
    <name type="common">Bacillus schlegelii</name>
    <dbReference type="NCBI Taxonomy" id="1484"/>
    <lineage>
        <taxon>Bacteria</taxon>
        <taxon>Bacillati</taxon>
        <taxon>Bacillota</taxon>
        <taxon>Bacilli</taxon>
        <taxon>Bacillales</taxon>
        <taxon>Bacillales Family X. Incertae Sedis</taxon>
        <taxon>Hydrogenibacillus</taxon>
    </lineage>
</organism>
<gene>
    <name evidence="2" type="ORF">HSCHL_0035</name>
</gene>
<feature type="region of interest" description="Disordered" evidence="1">
    <location>
        <begin position="1"/>
        <end position="29"/>
    </location>
</feature>
<sequence>MAGKAGKGRGNGIGWEPNPRKGTIARRRPTAALLPPVSPEERAKLRRTLVARRKRRKTPSSRCTAVFFAGRGASRR</sequence>
<evidence type="ECO:0000313" key="2">
    <source>
        <dbReference type="EMBL" id="PTQ52771.1"/>
    </source>
</evidence>
<proteinExistence type="predicted"/>
<accession>A0A2T5G9A5</accession>
<protein>
    <submittedName>
        <fullName evidence="2">Uncharacterized protein</fullName>
    </submittedName>
</protein>
<evidence type="ECO:0000256" key="1">
    <source>
        <dbReference type="SAM" id="MobiDB-lite"/>
    </source>
</evidence>
<dbReference type="EMBL" id="PEBV01000023">
    <property type="protein sequence ID" value="PTQ52771.1"/>
    <property type="molecule type" value="Genomic_DNA"/>
</dbReference>
<evidence type="ECO:0000313" key="3">
    <source>
        <dbReference type="Proteomes" id="UP000244180"/>
    </source>
</evidence>
<comment type="caution">
    <text evidence="2">The sequence shown here is derived from an EMBL/GenBank/DDBJ whole genome shotgun (WGS) entry which is preliminary data.</text>
</comment>
<reference evidence="2 3" key="1">
    <citation type="submission" date="2017-08" db="EMBL/GenBank/DDBJ databases">
        <title>Burning lignite coal seam in the remote Altai Mountains harbors a hydrogen-driven thermophilic microbial community.</title>
        <authorList>
            <person name="Kadnikov V.V."/>
            <person name="Mardanov A.V."/>
            <person name="Ivasenko D."/>
            <person name="Beletsky A.V."/>
            <person name="Karnachuk O.V."/>
            <person name="Ravin N.V."/>
        </authorList>
    </citation>
    <scope>NUCLEOTIDE SEQUENCE [LARGE SCALE GENOMIC DNA]</scope>
    <source>
        <strain evidence="2">AL33</strain>
    </source>
</reference>
<name>A0A2T5G9A5_HYDSH</name>
<dbReference type="AlphaFoldDB" id="A0A2T5G9A5"/>
<dbReference type="Proteomes" id="UP000244180">
    <property type="component" value="Unassembled WGS sequence"/>
</dbReference>